<dbReference type="InterPro" id="IPR008537">
    <property type="entry name" value="DUF819"/>
</dbReference>
<comment type="caution">
    <text evidence="2">The sequence shown here is derived from an EMBL/GenBank/DDBJ whole genome shotgun (WGS) entry which is preliminary data.</text>
</comment>
<proteinExistence type="predicted"/>
<dbReference type="PANTHER" id="PTHR34289">
    <property type="entry name" value="PROTEIN, PUTATIVE (DUF819)-RELATED"/>
    <property type="match status" value="1"/>
</dbReference>
<sequence>MINQDPIIFSVLCLVILFILYASKLPTPWVKKVFSIFPTMVLCYIIPSLLNSLGIIDSQNSALSVFSSNYLMPACLTLLIIGVDLKSILQLSPKIIILFIMGSFGVLLGGPITLWIISCISPDSVAWSGTNSAWRGMATLAGNWIGGTANQLSMKDIFNVENNIFTIMISVNVVFSAIWMTFLLFLAKHANAIDKKINANTINVTNLIKSEQHTHLPISVVQWRAYALMFLIAVVVTTLAHYISNHIAPFIGTHYPQWDKFSLSSKFFWLVISVTTLSLLLANTRVRQLEKAGTTKVASGLLYFIIANMGLQMDLTTINHFPIYFFIGFIWLSIHGLFVLITGLFIRAPVAYMALSSQCCIGGAASAPVVAMAFHRSLTPIAILLSVFGYAWATYMAWLCAALMQGVTP</sequence>
<keyword evidence="1" id="KW-0472">Membrane</keyword>
<reference evidence="2 3" key="1">
    <citation type="submission" date="2020-02" db="EMBL/GenBank/DDBJ databases">
        <title>Shewanella WXL01 sp. nov., a marine bacterium isolated from green algae in Luhuitou Fringing Reef (Northern South China Sea).</title>
        <authorList>
            <person name="Wang X."/>
        </authorList>
    </citation>
    <scope>NUCLEOTIDE SEQUENCE [LARGE SCALE GENOMIC DNA]</scope>
    <source>
        <strain evidence="2 3">MCCC 1A01895</strain>
    </source>
</reference>
<keyword evidence="1" id="KW-1133">Transmembrane helix</keyword>
<feature type="transmembrane region" description="Helical" evidence="1">
    <location>
        <begin position="263"/>
        <end position="282"/>
    </location>
</feature>
<dbReference type="EMBL" id="JAAIKR010000017">
    <property type="protein sequence ID" value="MBR9729273.1"/>
    <property type="molecule type" value="Genomic_DNA"/>
</dbReference>
<name>A0ABS5I603_9GAMM</name>
<gene>
    <name evidence="2" type="ORF">G3R48_14930</name>
</gene>
<feature type="transmembrane region" description="Helical" evidence="1">
    <location>
        <begin position="353"/>
        <end position="375"/>
    </location>
</feature>
<keyword evidence="1" id="KW-0812">Transmembrane</keyword>
<dbReference type="Pfam" id="PF05684">
    <property type="entry name" value="DUF819"/>
    <property type="match status" value="1"/>
</dbReference>
<dbReference type="RefSeq" id="WP_153662268.1">
    <property type="nucleotide sequence ID" value="NZ_JAAIKR010000017.1"/>
</dbReference>
<feature type="transmembrane region" description="Helical" evidence="1">
    <location>
        <begin position="225"/>
        <end position="243"/>
    </location>
</feature>
<protein>
    <submittedName>
        <fullName evidence="2">DUF819 family protein</fullName>
    </submittedName>
</protein>
<feature type="transmembrane region" description="Helical" evidence="1">
    <location>
        <begin position="95"/>
        <end position="117"/>
    </location>
</feature>
<feature type="transmembrane region" description="Helical" evidence="1">
    <location>
        <begin position="34"/>
        <end position="56"/>
    </location>
</feature>
<accession>A0ABS5I603</accession>
<evidence type="ECO:0000256" key="1">
    <source>
        <dbReference type="SAM" id="Phobius"/>
    </source>
</evidence>
<feature type="transmembrane region" description="Helical" evidence="1">
    <location>
        <begin position="62"/>
        <end position="83"/>
    </location>
</feature>
<feature type="transmembrane region" description="Helical" evidence="1">
    <location>
        <begin position="381"/>
        <end position="404"/>
    </location>
</feature>
<dbReference type="PANTHER" id="PTHR34289:SF8">
    <property type="entry name" value="DUF819 DOMAIN-CONTAINING PROTEIN"/>
    <property type="match status" value="1"/>
</dbReference>
<feature type="transmembrane region" description="Helical" evidence="1">
    <location>
        <begin position="294"/>
        <end position="311"/>
    </location>
</feature>
<evidence type="ECO:0000313" key="2">
    <source>
        <dbReference type="EMBL" id="MBR9729273.1"/>
    </source>
</evidence>
<feature type="transmembrane region" description="Helical" evidence="1">
    <location>
        <begin position="164"/>
        <end position="187"/>
    </location>
</feature>
<keyword evidence="3" id="KW-1185">Reference proteome</keyword>
<feature type="transmembrane region" description="Helical" evidence="1">
    <location>
        <begin position="6"/>
        <end position="22"/>
    </location>
</feature>
<feature type="transmembrane region" description="Helical" evidence="1">
    <location>
        <begin position="323"/>
        <end position="346"/>
    </location>
</feature>
<evidence type="ECO:0000313" key="3">
    <source>
        <dbReference type="Proteomes" id="UP000811844"/>
    </source>
</evidence>
<dbReference type="Proteomes" id="UP000811844">
    <property type="component" value="Unassembled WGS sequence"/>
</dbReference>
<organism evidence="2 3">
    <name type="scientific">Shewanella intestini</name>
    <dbReference type="NCBI Taxonomy" id="2017544"/>
    <lineage>
        <taxon>Bacteria</taxon>
        <taxon>Pseudomonadati</taxon>
        <taxon>Pseudomonadota</taxon>
        <taxon>Gammaproteobacteria</taxon>
        <taxon>Alteromonadales</taxon>
        <taxon>Shewanellaceae</taxon>
        <taxon>Shewanella</taxon>
    </lineage>
</organism>